<feature type="compositionally biased region" description="Low complexity" evidence="8">
    <location>
        <begin position="448"/>
        <end position="458"/>
    </location>
</feature>
<dbReference type="InterPro" id="IPR011545">
    <property type="entry name" value="DEAD/DEAH_box_helicase_dom"/>
</dbReference>
<evidence type="ECO:0000256" key="5">
    <source>
        <dbReference type="ARBA" id="ARBA00038437"/>
    </source>
</evidence>
<comment type="caution">
    <text evidence="12">The sequence shown here is derived from an EMBL/GenBank/DDBJ whole genome shotgun (WGS) entry which is preliminary data.</text>
</comment>
<feature type="domain" description="DEAD-box RNA helicase Q" evidence="11">
    <location>
        <begin position="2"/>
        <end position="30"/>
    </location>
</feature>
<dbReference type="Pfam" id="PF00271">
    <property type="entry name" value="Helicase_C"/>
    <property type="match status" value="1"/>
</dbReference>
<protein>
    <submittedName>
        <fullName evidence="12">RNA helicase</fullName>
    </submittedName>
</protein>
<feature type="compositionally biased region" description="Basic and acidic residues" evidence="8">
    <location>
        <begin position="468"/>
        <end position="482"/>
    </location>
</feature>
<proteinExistence type="inferred from homology"/>
<dbReference type="InterPro" id="IPR027417">
    <property type="entry name" value="P-loop_NTPase"/>
</dbReference>
<dbReference type="RefSeq" id="WP_152092790.1">
    <property type="nucleotide sequence ID" value="NZ_BLAJ01000001.1"/>
</dbReference>
<dbReference type="PANTHER" id="PTHR47959">
    <property type="entry name" value="ATP-DEPENDENT RNA HELICASE RHLE-RELATED"/>
    <property type="match status" value="1"/>
</dbReference>
<sequence>MTTFADLGLSQKVLSAVTDAGYTTPTPIQAGAIPFALQRRDICGIAQTGTGKTASFVLPMLTLLEKGRARARMPRTLILEPTRELAAQVAENFEKYGKNHRLNIALLIGGVSFEEQDRKLERGADVLICTPGRLLDHFERGKLLMSAVEIFVIDEADRMLDMGFIPDIERIAKLIPFTRQTLFFSATMPPEIQKLADRFLQNPERVEVAKPASTAKTVTQRFVASHGKDYEKRATLRDLIRAQTDLKNAIIFCNRKKDVSDLFRSLDRHGFSAGALHGDMDQRSRMTMLQNFKDGNLQLLVASDVAARGLDIPDVSHVFNFDVPIHSEDYVHRIGRTGRAGRSGAAFTIVTKRDTKHVDAIEKLIGEDVQWLNGDLSALPPADESSDDNRSSRRRDQKGKGRDRDRSRGGRNASSHKSDIDVEDNDVIAIEAAPAKAESVKNERKSENNNNRSHNGSRNSHRPFPAANDDHRERRNRYRDQDDGPTPVGFGDDIPAFMLIVANAKG</sequence>
<dbReference type="SMART" id="SM00487">
    <property type="entry name" value="DEXDc"/>
    <property type="match status" value="1"/>
</dbReference>
<dbReference type="PROSITE" id="PS00039">
    <property type="entry name" value="DEAD_ATP_HELICASE"/>
    <property type="match status" value="1"/>
</dbReference>
<keyword evidence="13" id="KW-1185">Reference proteome</keyword>
<dbReference type="PROSITE" id="PS51194">
    <property type="entry name" value="HELICASE_CTER"/>
    <property type="match status" value="1"/>
</dbReference>
<evidence type="ECO:0000256" key="4">
    <source>
        <dbReference type="ARBA" id="ARBA00022840"/>
    </source>
</evidence>
<name>A0ABQ0YZT6_9HYPH</name>
<dbReference type="EMBL" id="BLAJ01000001">
    <property type="protein sequence ID" value="GES48592.1"/>
    <property type="molecule type" value="Genomic_DNA"/>
</dbReference>
<dbReference type="PANTHER" id="PTHR47959:SF13">
    <property type="entry name" value="ATP-DEPENDENT RNA HELICASE RHLE"/>
    <property type="match status" value="1"/>
</dbReference>
<feature type="compositionally biased region" description="Basic and acidic residues" evidence="8">
    <location>
        <begin position="438"/>
        <end position="447"/>
    </location>
</feature>
<accession>A0ABQ0YZT6</accession>
<dbReference type="GO" id="GO:0004386">
    <property type="term" value="F:helicase activity"/>
    <property type="evidence" value="ECO:0007669"/>
    <property type="project" value="UniProtKB-KW"/>
</dbReference>
<evidence type="ECO:0000256" key="1">
    <source>
        <dbReference type="ARBA" id="ARBA00022741"/>
    </source>
</evidence>
<keyword evidence="1 7" id="KW-0547">Nucleotide-binding</keyword>
<evidence type="ECO:0000313" key="13">
    <source>
        <dbReference type="Proteomes" id="UP000390335"/>
    </source>
</evidence>
<gene>
    <name evidence="12" type="ORF">RsS93_12060</name>
</gene>
<dbReference type="InterPro" id="IPR014014">
    <property type="entry name" value="RNA_helicase_DEAD_Q_motif"/>
</dbReference>
<feature type="short sequence motif" description="Q motif" evidence="6">
    <location>
        <begin position="2"/>
        <end position="30"/>
    </location>
</feature>
<dbReference type="InterPro" id="IPR050079">
    <property type="entry name" value="DEAD_box_RNA_helicase"/>
</dbReference>
<keyword evidence="4 7" id="KW-0067">ATP-binding</keyword>
<dbReference type="CDD" id="cd18787">
    <property type="entry name" value="SF2_C_DEAD"/>
    <property type="match status" value="1"/>
</dbReference>
<reference evidence="12 13" key="1">
    <citation type="journal article" date="2020" name="Genome Biol. Evol.">
        <title>Rhizobium dioscoreae sp. nov., a plant growth-promoting bacterium isolated from yam (Dioscorea species).</title>
        <authorList>
            <person name="Ouyabe M."/>
            <person name="Tanaka N."/>
            <person name="Shiwa Y."/>
            <person name="Fujita N."/>
            <person name="Kikuno H."/>
            <person name="Babil P."/>
            <person name="Shiwachi H."/>
        </authorList>
    </citation>
    <scope>NUCLEOTIDE SEQUENCE [LARGE SCALE GENOMIC DNA]</scope>
    <source>
        <strain evidence="12 13">S-93</strain>
    </source>
</reference>
<evidence type="ECO:0000256" key="2">
    <source>
        <dbReference type="ARBA" id="ARBA00022801"/>
    </source>
</evidence>
<evidence type="ECO:0000259" key="9">
    <source>
        <dbReference type="PROSITE" id="PS51192"/>
    </source>
</evidence>
<evidence type="ECO:0000259" key="10">
    <source>
        <dbReference type="PROSITE" id="PS51194"/>
    </source>
</evidence>
<evidence type="ECO:0000256" key="6">
    <source>
        <dbReference type="PROSITE-ProRule" id="PRU00552"/>
    </source>
</evidence>
<dbReference type="InterPro" id="IPR001650">
    <property type="entry name" value="Helicase_C-like"/>
</dbReference>
<feature type="compositionally biased region" description="Basic and acidic residues" evidence="8">
    <location>
        <begin position="398"/>
        <end position="408"/>
    </location>
</feature>
<dbReference type="SUPFAM" id="SSF52540">
    <property type="entry name" value="P-loop containing nucleoside triphosphate hydrolases"/>
    <property type="match status" value="2"/>
</dbReference>
<dbReference type="CDD" id="cd00268">
    <property type="entry name" value="DEADc"/>
    <property type="match status" value="1"/>
</dbReference>
<organism evidence="12 13">
    <name type="scientific">Rhizobium dioscoreae</name>
    <dbReference type="NCBI Taxonomy" id="2653122"/>
    <lineage>
        <taxon>Bacteria</taxon>
        <taxon>Pseudomonadati</taxon>
        <taxon>Pseudomonadota</taxon>
        <taxon>Alphaproteobacteria</taxon>
        <taxon>Hyphomicrobiales</taxon>
        <taxon>Rhizobiaceae</taxon>
        <taxon>Rhizobium/Agrobacterium group</taxon>
        <taxon>Rhizobium</taxon>
    </lineage>
</organism>
<dbReference type="PROSITE" id="PS51192">
    <property type="entry name" value="HELICASE_ATP_BIND_1"/>
    <property type="match status" value="1"/>
</dbReference>
<keyword evidence="3 7" id="KW-0347">Helicase</keyword>
<dbReference type="InterPro" id="IPR014001">
    <property type="entry name" value="Helicase_ATP-bd"/>
</dbReference>
<dbReference type="InterPro" id="IPR044742">
    <property type="entry name" value="DEAD/DEAH_RhlB"/>
</dbReference>
<dbReference type="SMART" id="SM00490">
    <property type="entry name" value="HELICc"/>
    <property type="match status" value="1"/>
</dbReference>
<dbReference type="PROSITE" id="PS51195">
    <property type="entry name" value="Q_MOTIF"/>
    <property type="match status" value="1"/>
</dbReference>
<keyword evidence="2 7" id="KW-0378">Hydrolase</keyword>
<feature type="region of interest" description="Disordered" evidence="8">
    <location>
        <begin position="375"/>
        <end position="493"/>
    </location>
</feature>
<evidence type="ECO:0000256" key="8">
    <source>
        <dbReference type="SAM" id="MobiDB-lite"/>
    </source>
</evidence>
<feature type="domain" description="Helicase ATP-binding" evidence="9">
    <location>
        <begin position="33"/>
        <end position="206"/>
    </location>
</feature>
<dbReference type="Proteomes" id="UP000390335">
    <property type="component" value="Unassembled WGS sequence"/>
</dbReference>
<feature type="domain" description="Helicase C-terminal" evidence="10">
    <location>
        <begin position="238"/>
        <end position="387"/>
    </location>
</feature>
<evidence type="ECO:0000259" key="11">
    <source>
        <dbReference type="PROSITE" id="PS51195"/>
    </source>
</evidence>
<evidence type="ECO:0000256" key="7">
    <source>
        <dbReference type="RuleBase" id="RU000492"/>
    </source>
</evidence>
<comment type="similarity">
    <text evidence="5 7">Belongs to the DEAD box helicase family.</text>
</comment>
<dbReference type="InterPro" id="IPR000629">
    <property type="entry name" value="RNA-helicase_DEAD-box_CS"/>
</dbReference>
<dbReference type="Gene3D" id="3.40.50.300">
    <property type="entry name" value="P-loop containing nucleotide triphosphate hydrolases"/>
    <property type="match status" value="2"/>
</dbReference>
<evidence type="ECO:0000256" key="3">
    <source>
        <dbReference type="ARBA" id="ARBA00022806"/>
    </source>
</evidence>
<evidence type="ECO:0000313" key="12">
    <source>
        <dbReference type="EMBL" id="GES48592.1"/>
    </source>
</evidence>
<dbReference type="Pfam" id="PF00270">
    <property type="entry name" value="DEAD"/>
    <property type="match status" value="1"/>
</dbReference>